<sequence>MSARVKVAVFGASGYTGLELLRLLARHPGVELTAVTSREYQGRPVDQVFPALARLVDLAFVSPDPKTVAAQAEAVFLAVPHQTAMSLVPELLQRGSRVVDLSADFRFRDRKVYEAWYQPHTAPELLKEAVYGLPELHREHLPTARLVANPGCYPTCVILGLAPLVKAGLIYPDSIIADCKSGVSGAGRGASLATSYCEVNDSLRPYKVAEHRHTPEMEQELSLLAGQPVKVTFTPHLAPMNRGILGTLYAQLVRSLSEQDLFTLYQEFYRDQPFVRLMPPGTWPSTQQVRGSNYCDLGFKVDRARGRVIIISAIDNLTRGASGLAVHNFNLMMGLPETSGLEAVPLAP</sequence>
<dbReference type="SUPFAM" id="SSF55347">
    <property type="entry name" value="Glyceraldehyde-3-phosphate dehydrogenase-like, C-terminal domain"/>
    <property type="match status" value="1"/>
</dbReference>
<dbReference type="UniPathway" id="UPA00068">
    <property type="reaction ID" value="UER00108"/>
</dbReference>
<evidence type="ECO:0000256" key="6">
    <source>
        <dbReference type="ARBA" id="ARBA00050557"/>
    </source>
</evidence>
<dbReference type="InterPro" id="IPR058924">
    <property type="entry name" value="AGPR_dimerisation_dom"/>
</dbReference>
<gene>
    <name evidence="7" type="primary">argC</name>
    <name evidence="10" type="ORF">ENW48_03005</name>
</gene>
<dbReference type="FunFam" id="3.30.360.10:FF:000014">
    <property type="entry name" value="N-acetyl-gamma-glutamyl-phosphate reductase"/>
    <property type="match status" value="1"/>
</dbReference>
<evidence type="ECO:0000256" key="4">
    <source>
        <dbReference type="ARBA" id="ARBA00022857"/>
    </source>
</evidence>
<dbReference type="GO" id="GO:0070401">
    <property type="term" value="F:NADP+ binding"/>
    <property type="evidence" value="ECO:0007669"/>
    <property type="project" value="InterPro"/>
</dbReference>
<dbReference type="EMBL" id="DTKJ01000019">
    <property type="protein sequence ID" value="HGZ11171.1"/>
    <property type="molecule type" value="Genomic_DNA"/>
</dbReference>
<dbReference type="GO" id="GO:0003942">
    <property type="term" value="F:N-acetyl-gamma-glutamyl-phosphate reductase activity"/>
    <property type="evidence" value="ECO:0007669"/>
    <property type="project" value="UniProtKB-UniRule"/>
</dbReference>
<dbReference type="Gene3D" id="3.40.50.720">
    <property type="entry name" value="NAD(P)-binding Rossmann-like Domain"/>
    <property type="match status" value="1"/>
</dbReference>
<feature type="domain" description="Semialdehyde dehydrogenase NAD-binding" evidence="9">
    <location>
        <begin position="6"/>
        <end position="144"/>
    </location>
</feature>
<keyword evidence="5 7" id="KW-0560">Oxidoreductase</keyword>
<proteinExistence type="inferred from homology"/>
<dbReference type="PANTHER" id="PTHR32338">
    <property type="entry name" value="N-ACETYL-GAMMA-GLUTAMYL-PHOSPHATE REDUCTASE, CHLOROPLASTIC-RELATED-RELATED"/>
    <property type="match status" value="1"/>
</dbReference>
<dbReference type="SMART" id="SM00859">
    <property type="entry name" value="Semialdhyde_dh"/>
    <property type="match status" value="1"/>
</dbReference>
<dbReference type="HAMAP" id="MF_00150">
    <property type="entry name" value="ArgC_type1"/>
    <property type="match status" value="1"/>
</dbReference>
<dbReference type="GO" id="GO:0051287">
    <property type="term" value="F:NAD binding"/>
    <property type="evidence" value="ECO:0007669"/>
    <property type="project" value="InterPro"/>
</dbReference>
<dbReference type="InterPro" id="IPR036291">
    <property type="entry name" value="NAD(P)-bd_dom_sf"/>
</dbReference>
<keyword evidence="4 7" id="KW-0521">NADP</keyword>
<dbReference type="PANTHER" id="PTHR32338:SF10">
    <property type="entry name" value="N-ACETYL-GAMMA-GLUTAMYL-PHOSPHATE REDUCTASE, CHLOROPLASTIC-RELATED"/>
    <property type="match status" value="1"/>
</dbReference>
<dbReference type="InterPro" id="IPR023013">
    <property type="entry name" value="AGPR_AS"/>
</dbReference>
<dbReference type="InterPro" id="IPR000534">
    <property type="entry name" value="Semialdehyde_DH_NAD-bd"/>
</dbReference>
<evidence type="ECO:0000259" key="9">
    <source>
        <dbReference type="SMART" id="SM00859"/>
    </source>
</evidence>
<dbReference type="Pfam" id="PF22698">
    <property type="entry name" value="Semialdhyde_dhC_1"/>
    <property type="match status" value="1"/>
</dbReference>
<dbReference type="CDD" id="cd17895">
    <property type="entry name" value="AGPR_1_N"/>
    <property type="match status" value="1"/>
</dbReference>
<comment type="catalytic activity">
    <reaction evidence="6 7">
        <text>N-acetyl-L-glutamate 5-semialdehyde + phosphate + NADP(+) = N-acetyl-L-glutamyl 5-phosphate + NADPH + H(+)</text>
        <dbReference type="Rhea" id="RHEA:21588"/>
        <dbReference type="ChEBI" id="CHEBI:15378"/>
        <dbReference type="ChEBI" id="CHEBI:29123"/>
        <dbReference type="ChEBI" id="CHEBI:43474"/>
        <dbReference type="ChEBI" id="CHEBI:57783"/>
        <dbReference type="ChEBI" id="CHEBI:57936"/>
        <dbReference type="ChEBI" id="CHEBI:58349"/>
        <dbReference type="EC" id="1.2.1.38"/>
    </reaction>
</comment>
<dbReference type="Pfam" id="PF01118">
    <property type="entry name" value="Semialdhyde_dh"/>
    <property type="match status" value="1"/>
</dbReference>
<dbReference type="PROSITE" id="PS01224">
    <property type="entry name" value="ARGC"/>
    <property type="match status" value="1"/>
</dbReference>
<protein>
    <recommendedName>
        <fullName evidence="7">N-acetyl-gamma-glutamyl-phosphate reductase</fullName>
        <shortName evidence="7">AGPR</shortName>
        <ecNumber evidence="7">1.2.1.38</ecNumber>
    </recommendedName>
    <alternativeName>
        <fullName evidence="7">N-acetyl-glutamate semialdehyde dehydrogenase</fullName>
        <shortName evidence="7">NAGSA dehydrogenase</shortName>
    </alternativeName>
</protein>
<dbReference type="InterPro" id="IPR000706">
    <property type="entry name" value="AGPR_type-1"/>
</dbReference>
<dbReference type="GO" id="GO:0005737">
    <property type="term" value="C:cytoplasm"/>
    <property type="evidence" value="ECO:0007669"/>
    <property type="project" value="UniProtKB-SubCell"/>
</dbReference>
<comment type="pathway">
    <text evidence="1 7">Amino-acid biosynthesis; L-arginine biosynthesis; N(2)-acetyl-L-ornithine from L-glutamate: step 3/4.</text>
</comment>
<evidence type="ECO:0000256" key="2">
    <source>
        <dbReference type="ARBA" id="ARBA00022571"/>
    </source>
</evidence>
<comment type="function">
    <text evidence="7">Catalyzes the NADPH-dependent reduction of N-acetyl-5-glutamyl phosphate to yield N-acetyl-L-glutamate 5-semialdehyde.</text>
</comment>
<dbReference type="AlphaFoldDB" id="A0A7C5AKW4"/>
<evidence type="ECO:0000256" key="1">
    <source>
        <dbReference type="ARBA" id="ARBA00004862"/>
    </source>
</evidence>
<comment type="caution">
    <text evidence="10">The sequence shown here is derived from an EMBL/GenBank/DDBJ whole genome shotgun (WGS) entry which is preliminary data.</text>
</comment>
<dbReference type="CDD" id="cd23934">
    <property type="entry name" value="AGPR_1_C"/>
    <property type="match status" value="1"/>
</dbReference>
<comment type="subcellular location">
    <subcellularLocation>
        <location evidence="7">Cytoplasm</location>
    </subcellularLocation>
</comment>
<keyword evidence="2 7" id="KW-0055">Arginine biosynthesis</keyword>
<accession>A0A7C5AKW4</accession>
<dbReference type="GO" id="GO:0006526">
    <property type="term" value="P:L-arginine biosynthetic process"/>
    <property type="evidence" value="ECO:0007669"/>
    <property type="project" value="UniProtKB-UniRule"/>
</dbReference>
<dbReference type="NCBIfam" id="TIGR01850">
    <property type="entry name" value="argC"/>
    <property type="match status" value="1"/>
</dbReference>
<evidence type="ECO:0000313" key="10">
    <source>
        <dbReference type="EMBL" id="HGZ11171.1"/>
    </source>
</evidence>
<dbReference type="Gene3D" id="3.30.360.10">
    <property type="entry name" value="Dihydrodipicolinate Reductase, domain 2"/>
    <property type="match status" value="1"/>
</dbReference>
<dbReference type="InterPro" id="IPR050085">
    <property type="entry name" value="AGPR"/>
</dbReference>
<feature type="active site" evidence="7 8">
    <location>
        <position position="152"/>
    </location>
</feature>
<comment type="similarity">
    <text evidence="7">Belongs to the NAGSA dehydrogenase family. Type 1 subfamily.</text>
</comment>
<reference evidence="10" key="1">
    <citation type="journal article" date="2020" name="mSystems">
        <title>Genome- and Community-Level Interaction Insights into Carbon Utilization and Element Cycling Functions of Hydrothermarchaeota in Hydrothermal Sediment.</title>
        <authorList>
            <person name="Zhou Z."/>
            <person name="Liu Y."/>
            <person name="Xu W."/>
            <person name="Pan J."/>
            <person name="Luo Z.H."/>
            <person name="Li M."/>
        </authorList>
    </citation>
    <scope>NUCLEOTIDE SEQUENCE [LARGE SCALE GENOMIC DNA]</scope>
    <source>
        <strain evidence="10">SpSt-853</strain>
    </source>
</reference>
<organism evidence="10">
    <name type="scientific">Desulfobacca acetoxidans</name>
    <dbReference type="NCBI Taxonomy" id="60893"/>
    <lineage>
        <taxon>Bacteria</taxon>
        <taxon>Pseudomonadati</taxon>
        <taxon>Thermodesulfobacteriota</taxon>
        <taxon>Desulfobaccia</taxon>
        <taxon>Desulfobaccales</taxon>
        <taxon>Desulfobaccaceae</taxon>
        <taxon>Desulfobacca</taxon>
    </lineage>
</organism>
<name>A0A7C5AKW4_9BACT</name>
<dbReference type="SUPFAM" id="SSF51735">
    <property type="entry name" value="NAD(P)-binding Rossmann-fold domains"/>
    <property type="match status" value="1"/>
</dbReference>
<evidence type="ECO:0000256" key="3">
    <source>
        <dbReference type="ARBA" id="ARBA00022605"/>
    </source>
</evidence>
<dbReference type="EC" id="1.2.1.38" evidence="7"/>
<evidence type="ECO:0000256" key="8">
    <source>
        <dbReference type="PROSITE-ProRule" id="PRU10010"/>
    </source>
</evidence>
<keyword evidence="3 7" id="KW-0028">Amino-acid biosynthesis</keyword>
<keyword evidence="7" id="KW-0963">Cytoplasm</keyword>
<evidence type="ECO:0000256" key="7">
    <source>
        <dbReference type="HAMAP-Rule" id="MF_00150"/>
    </source>
</evidence>
<evidence type="ECO:0000256" key="5">
    <source>
        <dbReference type="ARBA" id="ARBA00023002"/>
    </source>
</evidence>